<comment type="subcellular location">
    <subcellularLocation>
        <location evidence="1">Cell membrane</location>
        <topology evidence="1">Multi-pass membrane protein</topology>
    </subcellularLocation>
</comment>
<feature type="transmembrane region" description="Helical" evidence="8">
    <location>
        <begin position="196"/>
        <end position="211"/>
    </location>
</feature>
<evidence type="ECO:0000256" key="3">
    <source>
        <dbReference type="ARBA" id="ARBA00022676"/>
    </source>
</evidence>
<name>A0ABT5MAN4_9BURK</name>
<evidence type="ECO:0000256" key="7">
    <source>
        <dbReference type="ARBA" id="ARBA00023136"/>
    </source>
</evidence>
<feature type="transmembrane region" description="Helical" evidence="8">
    <location>
        <begin position="218"/>
        <end position="239"/>
    </location>
</feature>
<keyword evidence="3" id="KW-0328">Glycosyltransferase</keyword>
<keyword evidence="4" id="KW-0808">Transferase</keyword>
<dbReference type="InterPro" id="IPR038731">
    <property type="entry name" value="RgtA/B/C-like"/>
</dbReference>
<sequence>MTERQKSWASLGAVWVLLLVLAALRPMAVPDEGRYGEIGRWMLQSGDWLVPRLNGIPFFHKPPLLHWVNASLMAALGAQVWVARLGPALHAGLMLLALYLSVRRMDFGAGERAESLARRAALMLGSSLAFLIGGQYINHDMLVAGWIGVAIWAFAAAFVGSDSGGRADRGPWVPRPGLALLGFAACGLGVLSKGLIGLVLPGLVLFVWLLWTRQFRKVLYLPWLRGLLLFALIAVPWFMLAERRAPGLLAYLFGDQQFNRYTATTFNNGRPWWFYVAGLFLLLFPWAFFALQPLVARGFKRPHAEPPLTPAARVWVALAWIWLVAIIGFFSVPHSKLIGYALPVMPALAFLAALGFEQGLGRWRHAERLFKALLVLAVGVALAVNLAATRYTERRGTADIAAVLACQMGPQDTVLAAGDFPYDLPFLVRLPQAMVVVQDWDHERQSAKDNWRRELFEGANFDAQAGQRLQGLDALTQAAGQAGQWLVAPNDQAVSGFERVLRGQSWTLYRSPSTQAGAGLASCRR</sequence>
<keyword evidence="11" id="KW-1185">Reference proteome</keyword>
<dbReference type="PANTHER" id="PTHR33908:SF3">
    <property type="entry name" value="UNDECAPRENYL PHOSPHATE-ALPHA-4-AMINO-4-DEOXY-L-ARABINOSE ARABINOSYL TRANSFERASE"/>
    <property type="match status" value="1"/>
</dbReference>
<evidence type="ECO:0000256" key="1">
    <source>
        <dbReference type="ARBA" id="ARBA00004651"/>
    </source>
</evidence>
<evidence type="ECO:0000259" key="9">
    <source>
        <dbReference type="Pfam" id="PF13231"/>
    </source>
</evidence>
<organism evidence="10 11">
    <name type="scientific">Curvibacter microcysteis</name>
    <dbReference type="NCBI Taxonomy" id="3026419"/>
    <lineage>
        <taxon>Bacteria</taxon>
        <taxon>Pseudomonadati</taxon>
        <taxon>Pseudomonadota</taxon>
        <taxon>Betaproteobacteria</taxon>
        <taxon>Burkholderiales</taxon>
        <taxon>Comamonadaceae</taxon>
        <taxon>Curvibacter</taxon>
    </lineage>
</organism>
<evidence type="ECO:0000256" key="8">
    <source>
        <dbReference type="SAM" id="Phobius"/>
    </source>
</evidence>
<evidence type="ECO:0000256" key="4">
    <source>
        <dbReference type="ARBA" id="ARBA00022679"/>
    </source>
</evidence>
<dbReference type="InterPro" id="IPR050297">
    <property type="entry name" value="LipidA_mod_glycosyltrf_83"/>
</dbReference>
<feature type="domain" description="Glycosyltransferase RgtA/B/C/D-like" evidence="9">
    <location>
        <begin position="60"/>
        <end position="237"/>
    </location>
</feature>
<comment type="caution">
    <text evidence="10">The sequence shown here is derived from an EMBL/GenBank/DDBJ whole genome shotgun (WGS) entry which is preliminary data.</text>
</comment>
<feature type="transmembrane region" description="Helical" evidence="8">
    <location>
        <begin position="368"/>
        <end position="388"/>
    </location>
</feature>
<feature type="transmembrane region" description="Helical" evidence="8">
    <location>
        <begin position="312"/>
        <end position="331"/>
    </location>
</feature>
<feature type="transmembrane region" description="Helical" evidence="8">
    <location>
        <begin position="272"/>
        <end position="291"/>
    </location>
</feature>
<evidence type="ECO:0000313" key="11">
    <source>
        <dbReference type="Proteomes" id="UP001528672"/>
    </source>
</evidence>
<evidence type="ECO:0000313" key="10">
    <source>
        <dbReference type="EMBL" id="MDD0813650.1"/>
    </source>
</evidence>
<evidence type="ECO:0000256" key="2">
    <source>
        <dbReference type="ARBA" id="ARBA00022475"/>
    </source>
</evidence>
<keyword evidence="5 8" id="KW-0812">Transmembrane</keyword>
<keyword evidence="7 8" id="KW-0472">Membrane</keyword>
<reference evidence="10 11" key="1">
    <citation type="submission" date="2023-02" db="EMBL/GenBank/DDBJ databases">
        <title>Bacterial whole genome sequence for Curvibacter sp. HBC28.</title>
        <authorList>
            <person name="Le V."/>
            <person name="Ko S.-R."/>
            <person name="Ahn C.-Y."/>
            <person name="Oh H.-M."/>
        </authorList>
    </citation>
    <scope>NUCLEOTIDE SEQUENCE [LARGE SCALE GENOMIC DNA]</scope>
    <source>
        <strain evidence="10 11">HBC28</strain>
    </source>
</reference>
<keyword evidence="2" id="KW-1003">Cell membrane</keyword>
<feature type="transmembrane region" description="Helical" evidence="8">
    <location>
        <begin position="143"/>
        <end position="160"/>
    </location>
</feature>
<keyword evidence="6 8" id="KW-1133">Transmembrane helix</keyword>
<accession>A0ABT5MAN4</accession>
<feature type="transmembrane region" description="Helical" evidence="8">
    <location>
        <begin position="81"/>
        <end position="100"/>
    </location>
</feature>
<gene>
    <name evidence="10" type="ORF">PSQ39_03320</name>
</gene>
<feature type="transmembrane region" description="Helical" evidence="8">
    <location>
        <begin position="120"/>
        <end position="137"/>
    </location>
</feature>
<protein>
    <submittedName>
        <fullName evidence="10">Glycosyltransferase family 39 protein</fullName>
    </submittedName>
</protein>
<evidence type="ECO:0000256" key="6">
    <source>
        <dbReference type="ARBA" id="ARBA00022989"/>
    </source>
</evidence>
<dbReference type="Proteomes" id="UP001528672">
    <property type="component" value="Unassembled WGS sequence"/>
</dbReference>
<proteinExistence type="predicted"/>
<evidence type="ECO:0000256" key="5">
    <source>
        <dbReference type="ARBA" id="ARBA00022692"/>
    </source>
</evidence>
<feature type="transmembrane region" description="Helical" evidence="8">
    <location>
        <begin position="337"/>
        <end position="356"/>
    </location>
</feature>
<dbReference type="Pfam" id="PF13231">
    <property type="entry name" value="PMT_2"/>
    <property type="match status" value="1"/>
</dbReference>
<dbReference type="PANTHER" id="PTHR33908">
    <property type="entry name" value="MANNOSYLTRANSFERASE YKCB-RELATED"/>
    <property type="match status" value="1"/>
</dbReference>
<feature type="transmembrane region" description="Helical" evidence="8">
    <location>
        <begin position="172"/>
        <end position="190"/>
    </location>
</feature>
<dbReference type="EMBL" id="JAQSIO010000001">
    <property type="protein sequence ID" value="MDD0813650.1"/>
    <property type="molecule type" value="Genomic_DNA"/>
</dbReference>
<dbReference type="RefSeq" id="WP_273925168.1">
    <property type="nucleotide sequence ID" value="NZ_JAQSIO010000001.1"/>
</dbReference>